<evidence type="ECO:0000313" key="2">
    <source>
        <dbReference type="EMBL" id="MBB3121529.1"/>
    </source>
</evidence>
<dbReference type="CDD" id="cd04301">
    <property type="entry name" value="NAT_SF"/>
    <property type="match status" value="1"/>
</dbReference>
<keyword evidence="3" id="KW-1185">Reference proteome</keyword>
<proteinExistence type="predicted"/>
<dbReference type="Pfam" id="PF04488">
    <property type="entry name" value="Gly_transf_sug"/>
    <property type="match status" value="1"/>
</dbReference>
<dbReference type="EMBL" id="JACHXD010000017">
    <property type="protein sequence ID" value="MBB3121529.1"/>
    <property type="molecule type" value="Genomic_DNA"/>
</dbReference>
<accession>A0A7W5BE81</accession>
<gene>
    <name evidence="2" type="ORF">FHS03_004607</name>
</gene>
<dbReference type="InterPro" id="IPR000182">
    <property type="entry name" value="GNAT_dom"/>
</dbReference>
<comment type="caution">
    <text evidence="2">The sequence shown here is derived from an EMBL/GenBank/DDBJ whole genome shotgun (WGS) entry which is preliminary data.</text>
</comment>
<evidence type="ECO:0000313" key="3">
    <source>
        <dbReference type="Proteomes" id="UP000541535"/>
    </source>
</evidence>
<dbReference type="GO" id="GO:0016747">
    <property type="term" value="F:acyltransferase activity, transferring groups other than amino-acyl groups"/>
    <property type="evidence" value="ECO:0007669"/>
    <property type="project" value="InterPro"/>
</dbReference>
<dbReference type="SUPFAM" id="SSF55729">
    <property type="entry name" value="Acyl-CoA N-acyltransferases (Nat)"/>
    <property type="match status" value="1"/>
</dbReference>
<name>A0A7W5BE81_9BURK</name>
<organism evidence="2 3">
    <name type="scientific">Pseudoduganella violacea</name>
    <dbReference type="NCBI Taxonomy" id="1715466"/>
    <lineage>
        <taxon>Bacteria</taxon>
        <taxon>Pseudomonadati</taxon>
        <taxon>Pseudomonadota</taxon>
        <taxon>Betaproteobacteria</taxon>
        <taxon>Burkholderiales</taxon>
        <taxon>Oxalobacteraceae</taxon>
        <taxon>Telluria group</taxon>
        <taxon>Pseudoduganella</taxon>
    </lineage>
</organism>
<dbReference type="AlphaFoldDB" id="A0A7W5BE81"/>
<sequence>MTNFDLEYEILIKNLKSEFLSCKRWELYCATNNIDMASDVAWLRTQQDNYREHLQDLRRFVRSNFRLFDARSISSLAGIPTQLMDDDERLMHRIWMGGPLPSIAVSAIEQWQGAIDEVEAANAFRYQVVLWVWDAGQLRADPLFAAEPEEAPYALGSYAIGERRYPVRSLRALAASHSAEHLAYLEELHEKRYYVNLADFFRLLILREYGGVYLDVDTIPYKSATIFLTKPEVPDYLDFRIEAASGEIRQYAVSWLNLFKDENGMLVAKKGNASVRKMVREMTANFSIISGNIPDKASVRSKDYASALHDATYGVWQKEIGHAFLSYGEMEAHHSVLYDERQESTICGLLGMRLVLDAITCAPMPLSAEEQAGYDSCMHALRQRDWILDDILELEQLGQVTYIEEVPRMAYAPQLRAQPETCHYYSFLSHDRKLDKVNTLFSAYLMAKNGAAIRRGDFWRATRGQSRLGEEAVPTTQLAGLLACGESSARIATPLLKTSNGANFVPGSVVAEKHKNRMAALLFSTSYLEYCSFNNKLNLPLVELQRRQNIDQYIEHVHGMFDYEQNFTGFFTGGTIAEFNQVKAVSYYRDEMKPMDEAYDEFISRNSDESDYFVASLALESEYRGKGLFNTMFAEIERLAREKGSQRIILTVWEQSEALRIYLKKGFKVCGRFEYAYNLFFDRLNFLEYDVRKDPRRSV</sequence>
<protein>
    <submittedName>
        <fullName evidence="2">GNAT superfamily N-acetyltransferase</fullName>
    </submittedName>
</protein>
<keyword evidence="2" id="KW-0808">Transferase</keyword>
<dbReference type="InterPro" id="IPR016181">
    <property type="entry name" value="Acyl_CoA_acyltransferase"/>
</dbReference>
<feature type="domain" description="N-acetyltransferase" evidence="1">
    <location>
        <begin position="548"/>
        <end position="696"/>
    </location>
</feature>
<dbReference type="InterPro" id="IPR007577">
    <property type="entry name" value="GlycoTrfase_DXD_sugar-bd_CS"/>
</dbReference>
<dbReference type="Gene3D" id="3.90.550.20">
    <property type="match status" value="1"/>
</dbReference>
<dbReference type="Proteomes" id="UP000541535">
    <property type="component" value="Unassembled WGS sequence"/>
</dbReference>
<dbReference type="Pfam" id="PF13673">
    <property type="entry name" value="Acetyltransf_10"/>
    <property type="match status" value="1"/>
</dbReference>
<evidence type="ECO:0000259" key="1">
    <source>
        <dbReference type="PROSITE" id="PS51186"/>
    </source>
</evidence>
<dbReference type="RefSeq" id="WP_183443236.1">
    <property type="nucleotide sequence ID" value="NZ_JACHXD010000017.1"/>
</dbReference>
<dbReference type="Gene3D" id="3.40.630.30">
    <property type="match status" value="1"/>
</dbReference>
<dbReference type="InterPro" id="IPR029044">
    <property type="entry name" value="Nucleotide-diphossugar_trans"/>
</dbReference>
<reference evidence="2 3" key="1">
    <citation type="submission" date="2020-08" db="EMBL/GenBank/DDBJ databases">
        <title>Genomic Encyclopedia of Type Strains, Phase III (KMG-III): the genomes of soil and plant-associated and newly described type strains.</title>
        <authorList>
            <person name="Whitman W."/>
        </authorList>
    </citation>
    <scope>NUCLEOTIDE SEQUENCE [LARGE SCALE GENOMIC DNA]</scope>
    <source>
        <strain evidence="2 3">CECT 8897</strain>
    </source>
</reference>
<dbReference type="SUPFAM" id="SSF53448">
    <property type="entry name" value="Nucleotide-diphospho-sugar transferases"/>
    <property type="match status" value="1"/>
</dbReference>
<dbReference type="PROSITE" id="PS51186">
    <property type="entry name" value="GNAT"/>
    <property type="match status" value="1"/>
</dbReference>